<dbReference type="Proteomes" id="UP000625283">
    <property type="component" value="Unassembled WGS sequence"/>
</dbReference>
<dbReference type="InterPro" id="IPR023166">
    <property type="entry name" value="BaiN-like_dom_sf"/>
</dbReference>
<evidence type="ECO:0000259" key="4">
    <source>
        <dbReference type="Pfam" id="PF03486"/>
    </source>
</evidence>
<dbReference type="PANTHER" id="PTHR42887">
    <property type="entry name" value="OS12G0638800 PROTEIN"/>
    <property type="match status" value="1"/>
</dbReference>
<sequence>MDHNPFIVIGAGPAGLMAAQYLAIRGHKVHVYEQNKAAARKFLVAGDGGFNLTHSEPIDRFVEKYDTQQIKEIVRSFDNQSTRDWLSTIGIPTYIGSSGKVFPERQVKPIHVLQAWLQYLQKLGVIFFYQYQFVDFDKDYVYLNHKDEQLRRPYQKLILGLGGGSWAKTGSDASWVGILEDRGVQIRPLQSANSGYNTLDDWSALEGQVLKNIAVRYGEEVRLGEIVFTQYGIEGSPLYYMNRFTRKDVFPIDLYLDLKPNLTENTISDKLRVGGSVTHLLKEKLNLSKTAINLLKSAEKTIFMNPVALARLIKCFPIRVVGLRPIDEVISTAGGVSFDELDENLALHKYPNVHCVGEMLDWEAPTGGYLLQACFSTGAWVGRALS</sequence>
<protein>
    <submittedName>
        <fullName evidence="6">TIGR03862 family flavoprotein</fullName>
    </submittedName>
</protein>
<dbReference type="SUPFAM" id="SSF51905">
    <property type="entry name" value="FAD/NAD(P)-binding domain"/>
    <property type="match status" value="1"/>
</dbReference>
<evidence type="ECO:0000313" key="7">
    <source>
        <dbReference type="Proteomes" id="UP000625283"/>
    </source>
</evidence>
<comment type="cofactor">
    <cofactor evidence="1">
        <name>FAD</name>
        <dbReference type="ChEBI" id="CHEBI:57692"/>
    </cofactor>
</comment>
<dbReference type="EMBL" id="JAERTY010000003">
    <property type="protein sequence ID" value="MBL1408608.1"/>
    <property type="molecule type" value="Genomic_DNA"/>
</dbReference>
<dbReference type="SUPFAM" id="SSF160996">
    <property type="entry name" value="HI0933 insert domain-like"/>
    <property type="match status" value="1"/>
</dbReference>
<dbReference type="RefSeq" id="WP_202102361.1">
    <property type="nucleotide sequence ID" value="NZ_JAERTY010000003.1"/>
</dbReference>
<evidence type="ECO:0000256" key="3">
    <source>
        <dbReference type="ARBA" id="ARBA00022827"/>
    </source>
</evidence>
<dbReference type="InterPro" id="IPR004792">
    <property type="entry name" value="BaiN-like"/>
</dbReference>
<keyword evidence="3" id="KW-0274">FAD</keyword>
<name>A0ABS1R1Q8_9SPHI</name>
<dbReference type="NCBIfam" id="TIGR00275">
    <property type="entry name" value="aminoacetone oxidase family FAD-binding enzyme"/>
    <property type="match status" value="1"/>
</dbReference>
<dbReference type="Pfam" id="PF03486">
    <property type="entry name" value="HI0933_like"/>
    <property type="match status" value="1"/>
</dbReference>
<accession>A0ABS1R1Q8</accession>
<dbReference type="Gene3D" id="1.10.8.260">
    <property type="entry name" value="HI0933 insert domain-like"/>
    <property type="match status" value="1"/>
</dbReference>
<proteinExistence type="predicted"/>
<organism evidence="6 7">
    <name type="scientific">Sphingobacterium faecale</name>
    <dbReference type="NCBI Taxonomy" id="2803775"/>
    <lineage>
        <taxon>Bacteria</taxon>
        <taxon>Pseudomonadati</taxon>
        <taxon>Bacteroidota</taxon>
        <taxon>Sphingobacteriia</taxon>
        <taxon>Sphingobacteriales</taxon>
        <taxon>Sphingobacteriaceae</taxon>
        <taxon>Sphingobacterium</taxon>
    </lineage>
</organism>
<reference evidence="6 7" key="1">
    <citation type="submission" date="2021-01" db="EMBL/GenBank/DDBJ databases">
        <title>C459-1 draft genome sequence.</title>
        <authorList>
            <person name="Zhang X.-F."/>
        </authorList>
    </citation>
    <scope>NUCLEOTIDE SEQUENCE [LARGE SCALE GENOMIC DNA]</scope>
    <source>
        <strain evidence="7">C459-1</strain>
    </source>
</reference>
<keyword evidence="2" id="KW-0285">Flavoprotein</keyword>
<dbReference type="InterPro" id="IPR036188">
    <property type="entry name" value="FAD/NAD-bd_sf"/>
</dbReference>
<evidence type="ECO:0000256" key="1">
    <source>
        <dbReference type="ARBA" id="ARBA00001974"/>
    </source>
</evidence>
<dbReference type="Gene3D" id="3.50.50.60">
    <property type="entry name" value="FAD/NAD(P)-binding domain"/>
    <property type="match status" value="1"/>
</dbReference>
<dbReference type="Pfam" id="PF22780">
    <property type="entry name" value="HI0933_like_1st"/>
    <property type="match status" value="1"/>
</dbReference>
<dbReference type="Gene3D" id="2.40.30.10">
    <property type="entry name" value="Translation factors"/>
    <property type="match status" value="1"/>
</dbReference>
<comment type="caution">
    <text evidence="6">The sequence shown here is derived from an EMBL/GenBank/DDBJ whole genome shotgun (WGS) entry which is preliminary data.</text>
</comment>
<evidence type="ECO:0000256" key="2">
    <source>
        <dbReference type="ARBA" id="ARBA00022630"/>
    </source>
</evidence>
<feature type="domain" description="RsdA/BaiN/AoA(So)-like Rossmann fold-like" evidence="4">
    <location>
        <begin position="6"/>
        <end position="383"/>
    </location>
</feature>
<keyword evidence="7" id="KW-1185">Reference proteome</keyword>
<evidence type="ECO:0000313" key="6">
    <source>
        <dbReference type="EMBL" id="MBL1408608.1"/>
    </source>
</evidence>
<gene>
    <name evidence="6" type="ORF">JKG61_07590</name>
</gene>
<dbReference type="PANTHER" id="PTHR42887:SF1">
    <property type="entry name" value="BLR3961 PROTEIN"/>
    <property type="match status" value="1"/>
</dbReference>
<dbReference type="InterPro" id="IPR055178">
    <property type="entry name" value="RsdA/BaiN/AoA(So)-like_dom"/>
</dbReference>
<dbReference type="InterPro" id="IPR022460">
    <property type="entry name" value="Flavoprotein_PP4765"/>
</dbReference>
<dbReference type="InterPro" id="IPR057661">
    <property type="entry name" value="RsdA/BaiN/AoA(So)_Rossmann"/>
</dbReference>
<dbReference type="NCBIfam" id="TIGR03862">
    <property type="entry name" value="flavo_PP4765"/>
    <property type="match status" value="1"/>
</dbReference>
<feature type="domain" description="RsdA/BaiN/AoA(So)-like insert" evidence="5">
    <location>
        <begin position="203"/>
        <end position="330"/>
    </location>
</feature>
<evidence type="ECO:0000259" key="5">
    <source>
        <dbReference type="Pfam" id="PF22780"/>
    </source>
</evidence>